<reference evidence="1 2" key="1">
    <citation type="submission" date="2021-06" db="EMBL/GenBank/DDBJ databases">
        <authorList>
            <person name="Palmer J.M."/>
        </authorList>
    </citation>
    <scope>NUCLEOTIDE SEQUENCE [LARGE SCALE GENOMIC DNA]</scope>
    <source>
        <strain evidence="2">if_2019</strain>
        <tissue evidence="1">Muscle</tissue>
    </source>
</reference>
<name>A0ABV0TZ91_9TELE</name>
<keyword evidence="2" id="KW-1185">Reference proteome</keyword>
<proteinExistence type="predicted"/>
<evidence type="ECO:0000313" key="1">
    <source>
        <dbReference type="EMBL" id="MEQ2238248.1"/>
    </source>
</evidence>
<dbReference type="InterPro" id="IPR036397">
    <property type="entry name" value="RNaseH_sf"/>
</dbReference>
<evidence type="ECO:0000313" key="2">
    <source>
        <dbReference type="Proteomes" id="UP001482620"/>
    </source>
</evidence>
<dbReference type="Gene3D" id="3.30.420.10">
    <property type="entry name" value="Ribonuclease H-like superfamily/Ribonuclease H"/>
    <property type="match status" value="1"/>
</dbReference>
<organism evidence="1 2">
    <name type="scientific">Ilyodon furcidens</name>
    <name type="common">goldbreast splitfin</name>
    <dbReference type="NCBI Taxonomy" id="33524"/>
    <lineage>
        <taxon>Eukaryota</taxon>
        <taxon>Metazoa</taxon>
        <taxon>Chordata</taxon>
        <taxon>Craniata</taxon>
        <taxon>Vertebrata</taxon>
        <taxon>Euteleostomi</taxon>
        <taxon>Actinopterygii</taxon>
        <taxon>Neopterygii</taxon>
        <taxon>Teleostei</taxon>
        <taxon>Neoteleostei</taxon>
        <taxon>Acanthomorphata</taxon>
        <taxon>Ovalentaria</taxon>
        <taxon>Atherinomorphae</taxon>
        <taxon>Cyprinodontiformes</taxon>
        <taxon>Goodeidae</taxon>
        <taxon>Ilyodon</taxon>
    </lineage>
</organism>
<protein>
    <recommendedName>
        <fullName evidence="3">Tc1-like transposase DDE domain-containing protein</fullName>
    </recommendedName>
</protein>
<sequence length="117" mass="13283">MKHFKVLGWPSQSPDLNPIENLWRKLKLCSHETVLKPKIFGEDLYGEVGQIPCCIVCKPNMCVKCILHSLVVTSDLLSYCCFALTLKQSNHSLSSTRHFSPHIYSSLDIFSFSDHSL</sequence>
<gene>
    <name evidence="1" type="ORF">ILYODFUR_031262</name>
</gene>
<dbReference type="Proteomes" id="UP001482620">
    <property type="component" value="Unassembled WGS sequence"/>
</dbReference>
<dbReference type="EMBL" id="JAHRIQ010051152">
    <property type="protein sequence ID" value="MEQ2238248.1"/>
    <property type="molecule type" value="Genomic_DNA"/>
</dbReference>
<evidence type="ECO:0008006" key="3">
    <source>
        <dbReference type="Google" id="ProtNLM"/>
    </source>
</evidence>
<comment type="caution">
    <text evidence="1">The sequence shown here is derived from an EMBL/GenBank/DDBJ whole genome shotgun (WGS) entry which is preliminary data.</text>
</comment>
<accession>A0ABV0TZ91</accession>